<name>A0ACC2WYJ4_9TREE</name>
<protein>
    <submittedName>
        <fullName evidence="1">Uncharacterized protein</fullName>
    </submittedName>
</protein>
<proteinExistence type="predicted"/>
<sequence>MATPNAELHGALLGLALAQSHSCVPSPGAFSVGSVIFLPRPGAYARETGSASPNTNTSTTLDKLYDLLEPSFPSFRSGGLAEDGPERDTGDYGEQVQGLILSTSYSRAIEGNTHAEANALTLLGRKIVQFSTELQHGIVAATDRSTGELSPESVYQAILSHAWMYATMEPCSRRTSGLRSCTDAILASSLKRVYIGVQEPPDYVQCEGIRLLKQGGVNVINVPGYEEACLKAARRGLE</sequence>
<dbReference type="EMBL" id="JASBWS010000003">
    <property type="protein sequence ID" value="KAJ9116722.1"/>
    <property type="molecule type" value="Genomic_DNA"/>
</dbReference>
<dbReference type="Proteomes" id="UP001230649">
    <property type="component" value="Unassembled WGS sequence"/>
</dbReference>
<gene>
    <name evidence="1" type="ORF">QFC20_000657</name>
</gene>
<accession>A0ACC2WYJ4</accession>
<evidence type="ECO:0000313" key="1">
    <source>
        <dbReference type="EMBL" id="KAJ9116722.1"/>
    </source>
</evidence>
<organism evidence="1 2">
    <name type="scientific">Naganishia adeliensis</name>
    <dbReference type="NCBI Taxonomy" id="92952"/>
    <lineage>
        <taxon>Eukaryota</taxon>
        <taxon>Fungi</taxon>
        <taxon>Dikarya</taxon>
        <taxon>Basidiomycota</taxon>
        <taxon>Agaricomycotina</taxon>
        <taxon>Tremellomycetes</taxon>
        <taxon>Filobasidiales</taxon>
        <taxon>Filobasidiaceae</taxon>
        <taxon>Naganishia</taxon>
    </lineage>
</organism>
<keyword evidence="2" id="KW-1185">Reference proteome</keyword>
<evidence type="ECO:0000313" key="2">
    <source>
        <dbReference type="Proteomes" id="UP001230649"/>
    </source>
</evidence>
<reference evidence="1" key="1">
    <citation type="submission" date="2023-04" db="EMBL/GenBank/DDBJ databases">
        <title>Draft Genome sequencing of Naganishia species isolated from polar environments using Oxford Nanopore Technology.</title>
        <authorList>
            <person name="Leo P."/>
            <person name="Venkateswaran K."/>
        </authorList>
    </citation>
    <scope>NUCLEOTIDE SEQUENCE</scope>
    <source>
        <strain evidence="1">MNA-CCFEE 5262</strain>
    </source>
</reference>
<comment type="caution">
    <text evidence="1">The sequence shown here is derived from an EMBL/GenBank/DDBJ whole genome shotgun (WGS) entry which is preliminary data.</text>
</comment>